<keyword evidence="10" id="KW-1185">Reference proteome</keyword>
<evidence type="ECO:0000256" key="1">
    <source>
        <dbReference type="ARBA" id="ARBA00004126"/>
    </source>
</evidence>
<comment type="caution">
    <text evidence="9">The sequence shown here is derived from an EMBL/GenBank/DDBJ whole genome shotgun (WGS) entry which is preliminary data.</text>
</comment>
<dbReference type="GO" id="GO:0071763">
    <property type="term" value="P:nuclear membrane organization"/>
    <property type="evidence" value="ECO:0007669"/>
    <property type="project" value="TreeGrafter"/>
</dbReference>
<evidence type="ECO:0000313" key="10">
    <source>
        <dbReference type="Proteomes" id="UP001378960"/>
    </source>
</evidence>
<protein>
    <recommendedName>
        <fullName evidence="11">Inner nuclear membrane protein SRC1</fullName>
    </recommendedName>
</protein>
<dbReference type="Pfam" id="PF12949">
    <property type="entry name" value="HeH"/>
    <property type="match status" value="1"/>
</dbReference>
<dbReference type="EMBL" id="BTGB01000005">
    <property type="protein sequence ID" value="GMM47072.1"/>
    <property type="molecule type" value="Genomic_DNA"/>
</dbReference>
<dbReference type="Pfam" id="PF09402">
    <property type="entry name" value="MSC"/>
    <property type="match status" value="1"/>
</dbReference>
<keyword evidence="4" id="KW-0472">Membrane</keyword>
<dbReference type="GO" id="GO:0034399">
    <property type="term" value="C:nuclear periphery"/>
    <property type="evidence" value="ECO:0007669"/>
    <property type="project" value="TreeGrafter"/>
</dbReference>
<gene>
    <name evidence="9" type="ORF">DAPK24_036470</name>
</gene>
<feature type="region of interest" description="Disordered" evidence="6">
    <location>
        <begin position="89"/>
        <end position="113"/>
    </location>
</feature>
<feature type="domain" description="HeH/LEM" evidence="8">
    <location>
        <begin position="13"/>
        <end position="47"/>
    </location>
</feature>
<evidence type="ECO:0000256" key="3">
    <source>
        <dbReference type="ARBA" id="ARBA00022989"/>
    </source>
</evidence>
<name>A0AAV5R702_PICKL</name>
<comment type="subcellular location">
    <subcellularLocation>
        <location evidence="1">Nucleus membrane</location>
    </subcellularLocation>
</comment>
<proteinExistence type="predicted"/>
<sequence>MNPETYLSQNFDPSKLTVPNLRSILVEHGVYFASNANKQQLVQIFNDTIKPRAKTLLNKYTKGSVNPISDNSFDEKVIPAKRQLEPSVHVPSSLLSSSSSSLSSNTVKPKKAIKKIRKNKNTSLSDDSSNSFLSIEKFEINENDNIFLGSIDDKSIHILPQTKFADSNRQRSKTPTKKILENFDNSIPSSKKFNVENGGNIIDSKNDREIEISFDNNKENINNTINENKFKTNLFDNKNDDIVLIDDIYEQKNITSTPTVDKLQGPTNIINNEAINVVSENNDGNNKEVDIDEFEFGDDKLDDTVVKTFDVKSLTSLEEDYEDISFSDKSRDDEIVYEKILDKNDDKDVKPVIDIVEAIETEIPNEIIIESENLNKTSIKIPNTKPKRSFFKRFLLTTFGILFLTGSGSIYSLRKLDSETGFCGIKSEQPVVKFDLWSKLPESITNNLDTMKPYIGDFEKFAIDKLAIGCKPCPLNAKCESDSYKCNYSYVKNYGIESLYGLLPLRGNCVFDTLREQKLYYLSQYILKYLHENNAKKISLEELHDYLLMTKETQISDEEFENYWKSFVEYELKMNSDFEFNVNTNEITISHIIPTEYSTRSFVNEQNKRHKTNKLFSQHPPTDDLKKHLTINI</sequence>
<dbReference type="GO" id="GO:0005637">
    <property type="term" value="C:nuclear inner membrane"/>
    <property type="evidence" value="ECO:0007669"/>
    <property type="project" value="InterPro"/>
</dbReference>
<evidence type="ECO:0000313" key="9">
    <source>
        <dbReference type="EMBL" id="GMM47072.1"/>
    </source>
</evidence>
<dbReference type="InterPro" id="IPR044780">
    <property type="entry name" value="Heh2/Src1"/>
</dbReference>
<evidence type="ECO:0000256" key="4">
    <source>
        <dbReference type="ARBA" id="ARBA00023136"/>
    </source>
</evidence>
<dbReference type="CDD" id="cd12935">
    <property type="entry name" value="LEM_like"/>
    <property type="match status" value="1"/>
</dbReference>
<evidence type="ECO:0008006" key="11">
    <source>
        <dbReference type="Google" id="ProtNLM"/>
    </source>
</evidence>
<reference evidence="9 10" key="1">
    <citation type="journal article" date="2023" name="Elife">
        <title>Identification of key yeast species and microbe-microbe interactions impacting larval growth of Drosophila in the wild.</title>
        <authorList>
            <person name="Mure A."/>
            <person name="Sugiura Y."/>
            <person name="Maeda R."/>
            <person name="Honda K."/>
            <person name="Sakurai N."/>
            <person name="Takahashi Y."/>
            <person name="Watada M."/>
            <person name="Katoh T."/>
            <person name="Gotoh A."/>
            <person name="Gotoh Y."/>
            <person name="Taniguchi I."/>
            <person name="Nakamura K."/>
            <person name="Hayashi T."/>
            <person name="Katayama T."/>
            <person name="Uemura T."/>
            <person name="Hattori Y."/>
        </authorList>
    </citation>
    <scope>NUCLEOTIDE SEQUENCE [LARGE SCALE GENOMIC DNA]</scope>
    <source>
        <strain evidence="9 10">PK-24</strain>
    </source>
</reference>
<keyword evidence="3" id="KW-1133">Transmembrane helix</keyword>
<evidence type="ECO:0000259" key="7">
    <source>
        <dbReference type="Pfam" id="PF09402"/>
    </source>
</evidence>
<accession>A0AAV5R702</accession>
<dbReference type="PANTHER" id="PTHR47808">
    <property type="entry name" value="INNER NUCLEAR MEMBRANE PROTEIN HEH2-RELATED"/>
    <property type="match status" value="1"/>
</dbReference>
<evidence type="ECO:0000256" key="5">
    <source>
        <dbReference type="ARBA" id="ARBA00023242"/>
    </source>
</evidence>
<feature type="compositionally biased region" description="Low complexity" evidence="6">
    <location>
        <begin position="92"/>
        <end position="104"/>
    </location>
</feature>
<dbReference type="PANTHER" id="PTHR47808:SF2">
    <property type="entry name" value="LEM DOMAIN-CONTAINING PROTEIN 2"/>
    <property type="match status" value="1"/>
</dbReference>
<keyword evidence="2" id="KW-0812">Transmembrane</keyword>
<dbReference type="GO" id="GO:0005783">
    <property type="term" value="C:endoplasmic reticulum"/>
    <property type="evidence" value="ECO:0007669"/>
    <property type="project" value="TreeGrafter"/>
</dbReference>
<feature type="domain" description="Man1/Src1-like C-terminal" evidence="7">
    <location>
        <begin position="410"/>
        <end position="598"/>
    </location>
</feature>
<dbReference type="Proteomes" id="UP001378960">
    <property type="component" value="Unassembled WGS sequence"/>
</dbReference>
<dbReference type="GO" id="GO:0003682">
    <property type="term" value="F:chromatin binding"/>
    <property type="evidence" value="ECO:0007669"/>
    <property type="project" value="InterPro"/>
</dbReference>
<evidence type="ECO:0000259" key="8">
    <source>
        <dbReference type="Pfam" id="PF12949"/>
    </source>
</evidence>
<organism evidence="9 10">
    <name type="scientific">Pichia kluyveri</name>
    <name type="common">Yeast</name>
    <dbReference type="NCBI Taxonomy" id="36015"/>
    <lineage>
        <taxon>Eukaryota</taxon>
        <taxon>Fungi</taxon>
        <taxon>Dikarya</taxon>
        <taxon>Ascomycota</taxon>
        <taxon>Saccharomycotina</taxon>
        <taxon>Pichiomycetes</taxon>
        <taxon>Pichiales</taxon>
        <taxon>Pichiaceae</taxon>
        <taxon>Pichia</taxon>
    </lineage>
</organism>
<dbReference type="InterPro" id="IPR025856">
    <property type="entry name" value="HeH/LEM_domain"/>
</dbReference>
<dbReference type="InterPro" id="IPR018996">
    <property type="entry name" value="Man1/Src1-like_C"/>
</dbReference>
<dbReference type="AlphaFoldDB" id="A0AAV5R702"/>
<evidence type="ECO:0000256" key="2">
    <source>
        <dbReference type="ARBA" id="ARBA00022692"/>
    </source>
</evidence>
<evidence type="ECO:0000256" key="6">
    <source>
        <dbReference type="SAM" id="MobiDB-lite"/>
    </source>
</evidence>
<keyword evidence="5" id="KW-0539">Nucleus</keyword>